<feature type="signal peptide" evidence="1">
    <location>
        <begin position="1"/>
        <end position="20"/>
    </location>
</feature>
<proteinExistence type="predicted"/>
<evidence type="ECO:0000313" key="3">
    <source>
        <dbReference type="Proteomes" id="UP000503313"/>
    </source>
</evidence>
<dbReference type="Proteomes" id="UP000503313">
    <property type="component" value="Chromosome"/>
</dbReference>
<protein>
    <submittedName>
        <fullName evidence="2">Tetratricopeptide repeat protein</fullName>
    </submittedName>
</protein>
<feature type="chain" id="PRO_5042252600" evidence="1">
    <location>
        <begin position="21"/>
        <end position="280"/>
    </location>
</feature>
<dbReference type="Gene3D" id="1.25.40.10">
    <property type="entry name" value="Tetratricopeptide repeat domain"/>
    <property type="match status" value="1"/>
</dbReference>
<evidence type="ECO:0000313" key="2">
    <source>
        <dbReference type="EMBL" id="QKF78027.1"/>
    </source>
</evidence>
<dbReference type="AlphaFoldDB" id="A0AAE7BHE5"/>
<dbReference type="SUPFAM" id="SSF81901">
    <property type="entry name" value="HCP-like"/>
    <property type="match status" value="1"/>
</dbReference>
<keyword evidence="3" id="KW-1185">Reference proteome</keyword>
<organism evidence="2 3">
    <name type="scientific">Arcobacter defluvii</name>
    <dbReference type="NCBI Taxonomy" id="873191"/>
    <lineage>
        <taxon>Bacteria</taxon>
        <taxon>Pseudomonadati</taxon>
        <taxon>Campylobacterota</taxon>
        <taxon>Epsilonproteobacteria</taxon>
        <taxon>Campylobacterales</taxon>
        <taxon>Arcobacteraceae</taxon>
        <taxon>Arcobacter</taxon>
    </lineage>
</organism>
<evidence type="ECO:0000256" key="1">
    <source>
        <dbReference type="SAM" id="SignalP"/>
    </source>
</evidence>
<sequence>MIKGIIKVILLLLLTLTFSACEEKFSQNTQVNKEEKKEQVIYTPRLPIPEWDKIAKQNINNYWSNWHDAKHDPIPATQIGYAYANKLQDYEKALQWFEYSNSMKPTADNSAYACSALQQLKQYEKALTWCNNAISLGSTQVFIVLASIYNEQENYQETEKWLLKAFDSKNKDAPISLGYLYANNLKDYVKAEQYYKEAIKIRDLEAFHNLSRLYHHNLHDDIKASAYAIALIGNKYSYQSVMNLLKKDWQIPNDIIQKGYELQLSSDEFPIKYKENLNLE</sequence>
<dbReference type="RefSeq" id="WP_172658792.1">
    <property type="nucleotide sequence ID" value="NZ_CP053835.1"/>
</dbReference>
<accession>A0AAE7BHE5</accession>
<dbReference type="Pfam" id="PF13181">
    <property type="entry name" value="TPR_8"/>
    <property type="match status" value="1"/>
</dbReference>
<gene>
    <name evidence="2" type="ORF">ADFLV_2012</name>
</gene>
<dbReference type="KEGG" id="adz:ADFLV_2012"/>
<name>A0AAE7BHE5_9BACT</name>
<dbReference type="InterPro" id="IPR011990">
    <property type="entry name" value="TPR-like_helical_dom_sf"/>
</dbReference>
<reference evidence="2 3" key="1">
    <citation type="submission" date="2020-05" db="EMBL/GenBank/DDBJ databases">
        <title>Complete genome sequencing of Campylobacter and Arcobacter type strains.</title>
        <authorList>
            <person name="Miller W.G."/>
            <person name="Yee E."/>
        </authorList>
    </citation>
    <scope>NUCLEOTIDE SEQUENCE [LARGE SCALE GENOMIC DNA]</scope>
    <source>
        <strain evidence="2 3">LMG 25694</strain>
    </source>
</reference>
<keyword evidence="1" id="KW-0732">Signal</keyword>
<dbReference type="EMBL" id="CP053835">
    <property type="protein sequence ID" value="QKF78027.1"/>
    <property type="molecule type" value="Genomic_DNA"/>
</dbReference>
<dbReference type="InterPro" id="IPR019734">
    <property type="entry name" value="TPR_rpt"/>
</dbReference>
<dbReference type="PROSITE" id="PS51257">
    <property type="entry name" value="PROKAR_LIPOPROTEIN"/>
    <property type="match status" value="1"/>
</dbReference>